<keyword evidence="3" id="KW-0732">Signal</keyword>
<dbReference type="Pfam" id="PF24547">
    <property type="entry name" value="DUF7601"/>
    <property type="match status" value="1"/>
</dbReference>
<evidence type="ECO:0000313" key="5">
    <source>
        <dbReference type="EMBL" id="MBY4797128.1"/>
    </source>
</evidence>
<comment type="caution">
    <text evidence="5">The sequence shown here is derived from an EMBL/GenBank/DDBJ whole genome shotgun (WGS) entry which is preliminary data.</text>
</comment>
<keyword evidence="6" id="KW-1185">Reference proteome</keyword>
<evidence type="ECO:0000256" key="1">
    <source>
        <dbReference type="SAM" id="MobiDB-lite"/>
    </source>
</evidence>
<dbReference type="Gene3D" id="2.60.40.1140">
    <property type="entry name" value="Collagen-binding surface protein Cna, B-type domain"/>
    <property type="match status" value="3"/>
</dbReference>
<keyword evidence="2" id="KW-0812">Transmembrane</keyword>
<gene>
    <name evidence="5" type="ORF">K6V98_01955</name>
</gene>
<sequence length="1248" mass="129918">MRTKKNNRLARILLAATMATTLTLAPVMPAISAAFTSWNIRVAEAQEVVREGDLAASSDTSASAADAADEVPAAQSESLEKAEGDESQGAASGEIDGKSAAAENMPSGSPRVVRSVWPRYSSTCINTRTHQHYSSIYEALTDTVYPVRSDDVIEMIAANDFETKTIDIPANMRITITTADGVDSSTISFHTSKKNGDPLFLVHAGATLTIDGTKNGQNGSEHNGIILDGSTSKGVRGIQVGTANDAEARLELTDVTVQNFDAANQLDINKDRYAAGISVYCSAATLAGTTLVSACTSSYVGNSVYHKTAGGVAVVGSGTARTPNTATLEMGKDATVSECVGETGGITVNGGGYAHIQGSVTDNKTVSTGVSYHCAGGIYIGGVKGSGYPSTYDEDPAMTGLGGNVLIEGAFITNNKSLPSNDDAYHPSAGGVFIDAGRLTIHGATITGNNTISFGRNSGGGVAMNEERITDGIRWQNTTMISGLTLSGKVIAKDNTVGVGANIFRSNINISSDLALGTQVLRIDGDLTPDSYVGIAATMGNRMGPRSTFPTWPSKSIWRGTFADDVVPLRSYPGVEFAAAVSSNPDENSDIYLTANASPRYTRPGNLTYPADPDAIAHCPNPDFPYSTSTLDTQSVKYDRNSYNGRYSGDARQIANLHTLVNDFDENLSAVAAPENFVPFMHDYNHTGYVKGRSDQSTAYSPGYPVTSPYGTAAIIWGYNGTLKVTKELAADADSPYSVDREFSFTVKTSTTDGSTPSSYRGFIYNADNTSTGTSVTATPQGEEFKLRNGQYLLFGGLPTGEVGQEQTRQITVTETDGTSTAGSDPTRTFATTVAEANDLGNAGSNSSGEAAWTGFPTYQDKTNEVTFTNKLRTGSLSVTKVVTNLPENTTAPSFNLTLTVTLPAGVMADASNSYEASLTQGAGASAAVTPEVRVGASSALIYTASITDGSVLTIPNLPVGSTYVLLEDGSDTYRASAIVRTLNADGNAVSDTHSSGVGQSLRLSYAENPEGDAGEIDKARIAYVDNAAAQDIPNRVELTNIRALGSLHISQETTGALANLDGEFDVTVILSLPDGCTLPADYAATKTDSSAAGNAAATSAVQAEYGTPYTFKAKLANGDSLDFNDVPEGTTYTIVEDGVDGYTASAAVSTANAQAETITGVRGQGVTAHYDQTSDTAVGRTKNAIIALTSAQGGESPNKVQLTSVMASVPITGLTLFGSAGMSILATVGVLVAIAAGTYIVCRRIRS</sequence>
<evidence type="ECO:0000313" key="6">
    <source>
        <dbReference type="Proteomes" id="UP000700908"/>
    </source>
</evidence>
<dbReference type="InterPro" id="IPR011050">
    <property type="entry name" value="Pectin_lyase_fold/virulence"/>
</dbReference>
<dbReference type="InterPro" id="IPR055382">
    <property type="entry name" value="DUF7601"/>
</dbReference>
<feature type="region of interest" description="Disordered" evidence="1">
    <location>
        <begin position="54"/>
        <end position="94"/>
    </location>
</feature>
<protein>
    <submittedName>
        <fullName evidence="5">DUF5979 domain-containing protein</fullName>
    </submittedName>
</protein>
<proteinExistence type="predicted"/>
<keyword evidence="2" id="KW-1133">Transmembrane helix</keyword>
<feature type="domain" description="DUF7601" evidence="4">
    <location>
        <begin position="1046"/>
        <end position="1159"/>
    </location>
</feature>
<name>A0ABS7MII5_9ACTN</name>
<evidence type="ECO:0000256" key="2">
    <source>
        <dbReference type="SAM" id="Phobius"/>
    </source>
</evidence>
<dbReference type="EMBL" id="JAIMFO010000004">
    <property type="protein sequence ID" value="MBY4797128.1"/>
    <property type="molecule type" value="Genomic_DNA"/>
</dbReference>
<feature type="transmembrane region" description="Helical" evidence="2">
    <location>
        <begin position="1217"/>
        <end position="1243"/>
    </location>
</feature>
<accession>A0ABS7MII5</accession>
<dbReference type="Proteomes" id="UP000700908">
    <property type="component" value="Unassembled WGS sequence"/>
</dbReference>
<feature type="compositionally biased region" description="Low complexity" evidence="1">
    <location>
        <begin position="54"/>
        <end position="74"/>
    </location>
</feature>
<organism evidence="5 6">
    <name type="scientific">Collinsella ureilytica</name>
    <dbReference type="NCBI Taxonomy" id="2869515"/>
    <lineage>
        <taxon>Bacteria</taxon>
        <taxon>Bacillati</taxon>
        <taxon>Actinomycetota</taxon>
        <taxon>Coriobacteriia</taxon>
        <taxon>Coriobacteriales</taxon>
        <taxon>Coriobacteriaceae</taxon>
        <taxon>Collinsella</taxon>
    </lineage>
</organism>
<evidence type="ECO:0000259" key="4">
    <source>
        <dbReference type="Pfam" id="PF24547"/>
    </source>
</evidence>
<keyword evidence="2" id="KW-0472">Membrane</keyword>
<feature type="signal peptide" evidence="3">
    <location>
        <begin position="1"/>
        <end position="25"/>
    </location>
</feature>
<dbReference type="SUPFAM" id="SSF51126">
    <property type="entry name" value="Pectin lyase-like"/>
    <property type="match status" value="1"/>
</dbReference>
<dbReference type="RefSeq" id="WP_222198859.1">
    <property type="nucleotide sequence ID" value="NZ_JAIMFO010000004.1"/>
</dbReference>
<reference evidence="5 6" key="1">
    <citation type="submission" date="2021-08" db="EMBL/GenBank/DDBJ databases">
        <title>Collinsella faecalis sp. nov. isolated from swine faeces.</title>
        <authorList>
            <person name="Oh B.S."/>
            <person name="Lee J.H."/>
        </authorList>
    </citation>
    <scope>NUCLEOTIDE SEQUENCE [LARGE SCALE GENOMIC DNA]</scope>
    <source>
        <strain evidence="5 6">AGMB00827</strain>
    </source>
</reference>
<feature type="chain" id="PRO_5046386857" evidence="3">
    <location>
        <begin position="26"/>
        <end position="1248"/>
    </location>
</feature>
<evidence type="ECO:0000256" key="3">
    <source>
        <dbReference type="SAM" id="SignalP"/>
    </source>
</evidence>